<accession>A0ABP6YDH4</accession>
<name>A0ABP6YDH4_9ACTN</name>
<gene>
    <name evidence="1" type="ORF">GCM10022419_072230</name>
</gene>
<evidence type="ECO:0000313" key="2">
    <source>
        <dbReference type="Proteomes" id="UP001500630"/>
    </source>
</evidence>
<organism evidence="1 2">
    <name type="scientific">Nonomuraea rosea</name>
    <dbReference type="NCBI Taxonomy" id="638574"/>
    <lineage>
        <taxon>Bacteria</taxon>
        <taxon>Bacillati</taxon>
        <taxon>Actinomycetota</taxon>
        <taxon>Actinomycetes</taxon>
        <taxon>Streptosporangiales</taxon>
        <taxon>Streptosporangiaceae</taxon>
        <taxon>Nonomuraea</taxon>
    </lineage>
</organism>
<reference evidence="2" key="1">
    <citation type="journal article" date="2019" name="Int. J. Syst. Evol. Microbiol.">
        <title>The Global Catalogue of Microorganisms (GCM) 10K type strain sequencing project: providing services to taxonomists for standard genome sequencing and annotation.</title>
        <authorList>
            <consortium name="The Broad Institute Genomics Platform"/>
            <consortium name="The Broad Institute Genome Sequencing Center for Infectious Disease"/>
            <person name="Wu L."/>
            <person name="Ma J."/>
        </authorList>
    </citation>
    <scope>NUCLEOTIDE SEQUENCE [LARGE SCALE GENOMIC DNA]</scope>
    <source>
        <strain evidence="2">JCM 17326</strain>
    </source>
</reference>
<sequence>MTGPRAAFRIPERQIGTRQHPHGGTRLADITGETVRESTLTAGQVSLKEQALPANLSRQRTARTR</sequence>
<dbReference type="Proteomes" id="UP001500630">
    <property type="component" value="Unassembled WGS sequence"/>
</dbReference>
<dbReference type="EMBL" id="BAABDQ010000019">
    <property type="protein sequence ID" value="GAA3580333.1"/>
    <property type="molecule type" value="Genomic_DNA"/>
</dbReference>
<proteinExistence type="predicted"/>
<comment type="caution">
    <text evidence="1">The sequence shown here is derived from an EMBL/GenBank/DDBJ whole genome shotgun (WGS) entry which is preliminary data.</text>
</comment>
<keyword evidence="2" id="KW-1185">Reference proteome</keyword>
<evidence type="ECO:0000313" key="1">
    <source>
        <dbReference type="EMBL" id="GAA3580333.1"/>
    </source>
</evidence>
<protein>
    <submittedName>
        <fullName evidence="1">Uncharacterized protein</fullName>
    </submittedName>
</protein>